<feature type="non-terminal residue" evidence="1">
    <location>
        <position position="1"/>
    </location>
</feature>
<accession>A0A371FKH4</accession>
<evidence type="ECO:0000313" key="1">
    <source>
        <dbReference type="EMBL" id="RDX78828.1"/>
    </source>
</evidence>
<name>A0A371FKH4_MUCPR</name>
<sequence>MNGSIKTDKGYKRGQNSYTVYFGRNVKSAQGGPKPIIVQVPTRLHYKDDKVVPWKYDVEVHEKSREDRQLKTITNVVASTIANILGPSPLDDEAFG</sequence>
<dbReference type="OrthoDB" id="1460410at2759"/>
<dbReference type="AlphaFoldDB" id="A0A371FKH4"/>
<keyword evidence="2" id="KW-1185">Reference proteome</keyword>
<comment type="caution">
    <text evidence="1">The sequence shown here is derived from an EMBL/GenBank/DDBJ whole genome shotgun (WGS) entry which is preliminary data.</text>
</comment>
<organism evidence="1 2">
    <name type="scientific">Mucuna pruriens</name>
    <name type="common">Velvet bean</name>
    <name type="synonym">Dolichos pruriens</name>
    <dbReference type="NCBI Taxonomy" id="157652"/>
    <lineage>
        <taxon>Eukaryota</taxon>
        <taxon>Viridiplantae</taxon>
        <taxon>Streptophyta</taxon>
        <taxon>Embryophyta</taxon>
        <taxon>Tracheophyta</taxon>
        <taxon>Spermatophyta</taxon>
        <taxon>Magnoliopsida</taxon>
        <taxon>eudicotyledons</taxon>
        <taxon>Gunneridae</taxon>
        <taxon>Pentapetalae</taxon>
        <taxon>rosids</taxon>
        <taxon>fabids</taxon>
        <taxon>Fabales</taxon>
        <taxon>Fabaceae</taxon>
        <taxon>Papilionoideae</taxon>
        <taxon>50 kb inversion clade</taxon>
        <taxon>NPAAA clade</taxon>
        <taxon>indigoferoid/millettioid clade</taxon>
        <taxon>Phaseoleae</taxon>
        <taxon>Mucuna</taxon>
    </lineage>
</organism>
<reference evidence="1" key="1">
    <citation type="submission" date="2018-05" db="EMBL/GenBank/DDBJ databases">
        <title>Draft genome of Mucuna pruriens seed.</title>
        <authorList>
            <person name="Nnadi N.E."/>
            <person name="Vos R."/>
            <person name="Hasami M.H."/>
            <person name="Devisetty U.K."/>
            <person name="Aguiy J.C."/>
        </authorList>
    </citation>
    <scope>NUCLEOTIDE SEQUENCE [LARGE SCALE GENOMIC DNA]</scope>
    <source>
        <strain evidence="1">JCA_2017</strain>
    </source>
</reference>
<protein>
    <submittedName>
        <fullName evidence="1">Uncharacterized protein</fullName>
    </submittedName>
</protein>
<dbReference type="EMBL" id="QJKJ01008731">
    <property type="protein sequence ID" value="RDX78828.1"/>
    <property type="molecule type" value="Genomic_DNA"/>
</dbReference>
<evidence type="ECO:0000313" key="2">
    <source>
        <dbReference type="Proteomes" id="UP000257109"/>
    </source>
</evidence>
<gene>
    <name evidence="1" type="ORF">CR513_40831</name>
</gene>
<dbReference type="Proteomes" id="UP000257109">
    <property type="component" value="Unassembled WGS sequence"/>
</dbReference>
<proteinExistence type="predicted"/>